<comment type="subcellular location">
    <subcellularLocation>
        <location evidence="1">Membrane</location>
        <topology evidence="1">Single-pass membrane protein</topology>
    </subcellularLocation>
</comment>
<proteinExistence type="predicted"/>
<evidence type="ECO:0000256" key="2">
    <source>
        <dbReference type="ARBA" id="ARBA00022481"/>
    </source>
</evidence>
<reference evidence="8 9" key="1">
    <citation type="journal article" date="2020" name="Microorganisms">
        <title>Osmotic Adaptation and Compatible Solute Biosynthesis of Phototrophic Bacteria as Revealed from Genome Analyses.</title>
        <authorList>
            <person name="Imhoff J.F."/>
            <person name="Rahn T."/>
            <person name="Kunzel S."/>
            <person name="Keller A."/>
            <person name="Neulinger S.C."/>
        </authorList>
    </citation>
    <scope>NUCLEOTIDE SEQUENCE [LARGE SCALE GENOMIC DNA]</scope>
    <source>
        <strain evidence="8 9">DSM 6210</strain>
    </source>
</reference>
<evidence type="ECO:0000313" key="9">
    <source>
        <dbReference type="Proteomes" id="UP000748752"/>
    </source>
</evidence>
<dbReference type="InterPro" id="IPR051621">
    <property type="entry name" value="T2SS_protein_J"/>
</dbReference>
<dbReference type="PANTHER" id="PTHR39583:SF2">
    <property type="entry name" value="TYPE II SECRETION SYSTEM PROTEIN J"/>
    <property type="match status" value="1"/>
</dbReference>
<dbReference type="EMBL" id="NRRV01000003">
    <property type="protein sequence ID" value="MBK1629542.1"/>
    <property type="molecule type" value="Genomic_DNA"/>
</dbReference>
<keyword evidence="5 7" id="KW-0472">Membrane</keyword>
<evidence type="ECO:0000256" key="4">
    <source>
        <dbReference type="ARBA" id="ARBA00022989"/>
    </source>
</evidence>
<dbReference type="NCBIfam" id="TIGR02532">
    <property type="entry name" value="IV_pilin_GFxxxE"/>
    <property type="match status" value="1"/>
</dbReference>
<evidence type="ECO:0000256" key="7">
    <source>
        <dbReference type="SAM" id="Phobius"/>
    </source>
</evidence>
<keyword evidence="9" id="KW-1185">Reference proteome</keyword>
<dbReference type="PANTHER" id="PTHR39583">
    <property type="entry name" value="TYPE II SECRETION SYSTEM PROTEIN J-RELATED"/>
    <property type="match status" value="1"/>
</dbReference>
<evidence type="ECO:0000256" key="1">
    <source>
        <dbReference type="ARBA" id="ARBA00004167"/>
    </source>
</evidence>
<evidence type="ECO:0000256" key="6">
    <source>
        <dbReference type="SAM" id="MobiDB-lite"/>
    </source>
</evidence>
<feature type="transmembrane region" description="Helical" evidence="7">
    <location>
        <begin position="21"/>
        <end position="43"/>
    </location>
</feature>
<keyword evidence="2" id="KW-0488">Methylation</keyword>
<feature type="region of interest" description="Disordered" evidence="6">
    <location>
        <begin position="245"/>
        <end position="276"/>
    </location>
</feature>
<comment type="caution">
    <text evidence="8">The sequence shown here is derived from an EMBL/GenBank/DDBJ whole genome shotgun (WGS) entry which is preliminary data.</text>
</comment>
<organism evidence="8 9">
    <name type="scientific">Thiohalocapsa halophila</name>
    <dbReference type="NCBI Taxonomy" id="69359"/>
    <lineage>
        <taxon>Bacteria</taxon>
        <taxon>Pseudomonadati</taxon>
        <taxon>Pseudomonadota</taxon>
        <taxon>Gammaproteobacteria</taxon>
        <taxon>Chromatiales</taxon>
        <taxon>Chromatiaceae</taxon>
        <taxon>Thiohalocapsa</taxon>
    </lineage>
</organism>
<sequence>MAPAQRHSRRRSPRRSFRGFTLVELLIALVLISVITVLMFSGLRLGSRAWEGVETVSDRVNDLRVARNFIERTLRQARPASVVFDGEQWPIFAGDTEGLELAAPLSEHVGIPGLYILRLVLEPAGEHDRLVLVRWLLHPEVLEGGDDYPPWEPLFESGATLADAGPLDRDIAAGAYGRTVLLPQVETFELAYFGVPEGETEPEWLEEWAYQRRLPHKVRMALSTPRQDWPDAVLALPDGEAVQLGEVGVRPLRPDQAAPTTRGRQPAEAPGEQSSE</sequence>
<name>A0ABS1CCB0_9GAMM</name>
<dbReference type="InterPro" id="IPR012902">
    <property type="entry name" value="N_methyl_site"/>
</dbReference>
<evidence type="ECO:0000256" key="3">
    <source>
        <dbReference type="ARBA" id="ARBA00022692"/>
    </source>
</evidence>
<evidence type="ECO:0000313" key="8">
    <source>
        <dbReference type="EMBL" id="MBK1629542.1"/>
    </source>
</evidence>
<evidence type="ECO:0008006" key="10">
    <source>
        <dbReference type="Google" id="ProtNLM"/>
    </source>
</evidence>
<keyword evidence="3 7" id="KW-0812">Transmembrane</keyword>
<evidence type="ECO:0000256" key="5">
    <source>
        <dbReference type="ARBA" id="ARBA00023136"/>
    </source>
</evidence>
<protein>
    <recommendedName>
        <fullName evidence="10">Prepilin-type N-terminal cleavage/methylation domain-containing protein</fullName>
    </recommendedName>
</protein>
<dbReference type="PROSITE" id="PS00409">
    <property type="entry name" value="PROKAR_NTER_METHYL"/>
    <property type="match status" value="1"/>
</dbReference>
<gene>
    <name evidence="8" type="ORF">CKO31_02065</name>
</gene>
<dbReference type="RefSeq" id="WP_200233605.1">
    <property type="nucleotide sequence ID" value="NZ_NRRV01000003.1"/>
</dbReference>
<dbReference type="Pfam" id="PF07963">
    <property type="entry name" value="N_methyl"/>
    <property type="match status" value="1"/>
</dbReference>
<keyword evidence="4 7" id="KW-1133">Transmembrane helix</keyword>
<dbReference type="Proteomes" id="UP000748752">
    <property type="component" value="Unassembled WGS sequence"/>
</dbReference>
<accession>A0ABS1CCB0</accession>